<dbReference type="SMART" id="SM00271">
    <property type="entry name" value="DnaJ"/>
    <property type="match status" value="1"/>
</dbReference>
<dbReference type="InterPro" id="IPR050817">
    <property type="entry name" value="DjlA_DnaK_co-chaperone"/>
</dbReference>
<dbReference type="Gene3D" id="1.10.287.110">
    <property type="entry name" value="DnaJ domain"/>
    <property type="match status" value="1"/>
</dbReference>
<dbReference type="InterPro" id="IPR001623">
    <property type="entry name" value="DnaJ_domain"/>
</dbReference>
<gene>
    <name evidence="3" type="ORF">P154DRAFT_570297</name>
</gene>
<feature type="compositionally biased region" description="Basic and acidic residues" evidence="1">
    <location>
        <begin position="275"/>
        <end position="311"/>
    </location>
</feature>
<evidence type="ECO:0000259" key="2">
    <source>
        <dbReference type="PROSITE" id="PS50076"/>
    </source>
</evidence>
<feature type="region of interest" description="Disordered" evidence="1">
    <location>
        <begin position="274"/>
        <end position="327"/>
    </location>
</feature>
<protein>
    <submittedName>
        <fullName evidence="3">DnaJ-domain-containing protein</fullName>
    </submittedName>
</protein>
<dbReference type="CDD" id="cd06257">
    <property type="entry name" value="DnaJ"/>
    <property type="match status" value="1"/>
</dbReference>
<proteinExistence type="predicted"/>
<dbReference type="AlphaFoldDB" id="A0A6A5X0U6"/>
<dbReference type="OrthoDB" id="10250354at2759"/>
<accession>A0A6A5X0U6</accession>
<dbReference type="InterPro" id="IPR036869">
    <property type="entry name" value="J_dom_sf"/>
</dbReference>
<name>A0A6A5X0U6_9PLEO</name>
<organism evidence="3 4">
    <name type="scientific">Amniculicola lignicola CBS 123094</name>
    <dbReference type="NCBI Taxonomy" id="1392246"/>
    <lineage>
        <taxon>Eukaryota</taxon>
        <taxon>Fungi</taxon>
        <taxon>Dikarya</taxon>
        <taxon>Ascomycota</taxon>
        <taxon>Pezizomycotina</taxon>
        <taxon>Dothideomycetes</taxon>
        <taxon>Pleosporomycetidae</taxon>
        <taxon>Pleosporales</taxon>
        <taxon>Amniculicolaceae</taxon>
        <taxon>Amniculicola</taxon>
    </lineage>
</organism>
<feature type="domain" description="J" evidence="2">
    <location>
        <begin position="22"/>
        <end position="94"/>
    </location>
</feature>
<evidence type="ECO:0000313" key="4">
    <source>
        <dbReference type="Proteomes" id="UP000799779"/>
    </source>
</evidence>
<sequence>MGKKRKAQGQEAKTTGQSRGLTHYEVLDLPPSASILEIKASFHALSLMHHPDKLVGHNLMPQDLENHNAVFLAANNAYEVLSDSQKKVEYDQTLDFGTANKCSEETESKTRTETASMDEAHLSEWRSESDFGVSWDGDILIYNAGSWDVQIQMSGSDAPTMFCARVRNLVLYCNALEIDVDVDPSFEAAPKFSISVSMLIAETPKLQRVTAVRSILTNHTISIGISLADRDPNFLHHELEVEDMLLCTEREFGVRKGNPYEPWSYVVQDADISDIDSRENDSKDSSRKEKREKTTKDSPPKKVEEKEVKVKIERKRGKGRQGYGKGR</sequence>
<dbReference type="SUPFAM" id="SSF46565">
    <property type="entry name" value="Chaperone J-domain"/>
    <property type="match status" value="1"/>
</dbReference>
<dbReference type="Pfam" id="PF00226">
    <property type="entry name" value="DnaJ"/>
    <property type="match status" value="1"/>
</dbReference>
<reference evidence="3" key="1">
    <citation type="journal article" date="2020" name="Stud. Mycol.">
        <title>101 Dothideomycetes genomes: a test case for predicting lifestyles and emergence of pathogens.</title>
        <authorList>
            <person name="Haridas S."/>
            <person name="Albert R."/>
            <person name="Binder M."/>
            <person name="Bloem J."/>
            <person name="Labutti K."/>
            <person name="Salamov A."/>
            <person name="Andreopoulos B."/>
            <person name="Baker S."/>
            <person name="Barry K."/>
            <person name="Bills G."/>
            <person name="Bluhm B."/>
            <person name="Cannon C."/>
            <person name="Castanera R."/>
            <person name="Culley D."/>
            <person name="Daum C."/>
            <person name="Ezra D."/>
            <person name="Gonzalez J."/>
            <person name="Henrissat B."/>
            <person name="Kuo A."/>
            <person name="Liang C."/>
            <person name="Lipzen A."/>
            <person name="Lutzoni F."/>
            <person name="Magnuson J."/>
            <person name="Mondo S."/>
            <person name="Nolan M."/>
            <person name="Ohm R."/>
            <person name="Pangilinan J."/>
            <person name="Park H.-J."/>
            <person name="Ramirez L."/>
            <person name="Alfaro M."/>
            <person name="Sun H."/>
            <person name="Tritt A."/>
            <person name="Yoshinaga Y."/>
            <person name="Zwiers L.-H."/>
            <person name="Turgeon B."/>
            <person name="Goodwin S."/>
            <person name="Spatafora J."/>
            <person name="Crous P."/>
            <person name="Grigoriev I."/>
        </authorList>
    </citation>
    <scope>NUCLEOTIDE SEQUENCE</scope>
    <source>
        <strain evidence="3">CBS 123094</strain>
    </source>
</reference>
<dbReference type="PRINTS" id="PR00625">
    <property type="entry name" value="JDOMAIN"/>
</dbReference>
<evidence type="ECO:0000313" key="3">
    <source>
        <dbReference type="EMBL" id="KAF2006231.1"/>
    </source>
</evidence>
<evidence type="ECO:0000256" key="1">
    <source>
        <dbReference type="SAM" id="MobiDB-lite"/>
    </source>
</evidence>
<keyword evidence="4" id="KW-1185">Reference proteome</keyword>
<dbReference type="PROSITE" id="PS50076">
    <property type="entry name" value="DNAJ_2"/>
    <property type="match status" value="1"/>
</dbReference>
<dbReference type="Proteomes" id="UP000799779">
    <property type="component" value="Unassembled WGS sequence"/>
</dbReference>
<dbReference type="PANTHER" id="PTHR24074">
    <property type="entry name" value="CO-CHAPERONE PROTEIN DJLA"/>
    <property type="match status" value="1"/>
</dbReference>
<dbReference type="EMBL" id="ML977560">
    <property type="protein sequence ID" value="KAF2006231.1"/>
    <property type="molecule type" value="Genomic_DNA"/>
</dbReference>